<evidence type="ECO:0000313" key="2">
    <source>
        <dbReference type="Proteomes" id="UP001184833"/>
    </source>
</evidence>
<dbReference type="Proteomes" id="UP001184833">
    <property type="component" value="Unassembled WGS sequence"/>
</dbReference>
<accession>A0ACC6JCN7</accession>
<keyword evidence="2" id="KW-1185">Reference proteome</keyword>
<evidence type="ECO:0000313" key="1">
    <source>
        <dbReference type="EMBL" id="MDR6460831.1"/>
    </source>
</evidence>
<proteinExistence type="predicted"/>
<organism evidence="1 2">
    <name type="scientific">Chryseobacterium vietnamense</name>
    <dbReference type="NCBI Taxonomy" id="866785"/>
    <lineage>
        <taxon>Bacteria</taxon>
        <taxon>Pseudomonadati</taxon>
        <taxon>Bacteroidota</taxon>
        <taxon>Flavobacteriia</taxon>
        <taxon>Flavobacteriales</taxon>
        <taxon>Weeksellaceae</taxon>
        <taxon>Chryseobacterium group</taxon>
        <taxon>Chryseobacterium</taxon>
    </lineage>
</organism>
<gene>
    <name evidence="1" type="ORF">J2786_003965</name>
</gene>
<protein>
    <submittedName>
        <fullName evidence="1">Uncharacterized protein</fullName>
    </submittedName>
</protein>
<dbReference type="EMBL" id="JAVDQX010000005">
    <property type="protein sequence ID" value="MDR6460831.1"/>
    <property type="molecule type" value="Genomic_DNA"/>
</dbReference>
<sequence length="113" mass="13101">MINKTEQLENVKKEITFESEGFYPGLADEENKTVLINLFNNIIDEFISGVENNFNDKDYVNLISKNVIRFDTYNLDTEDREYICSSFEKIMDAVDLGSSDGILNKWMYGFDIS</sequence>
<name>A0ACC6JCN7_9FLAO</name>
<reference evidence="1" key="1">
    <citation type="submission" date="2023-07" db="EMBL/GenBank/DDBJ databases">
        <title>Sorghum-associated microbial communities from plants grown in Nebraska, USA.</title>
        <authorList>
            <person name="Schachtman D."/>
        </authorList>
    </citation>
    <scope>NUCLEOTIDE SEQUENCE</scope>
    <source>
        <strain evidence="1">DS2329</strain>
    </source>
</reference>
<comment type="caution">
    <text evidence="1">The sequence shown here is derived from an EMBL/GenBank/DDBJ whole genome shotgun (WGS) entry which is preliminary data.</text>
</comment>